<organism evidence="1 2">
    <name type="scientific">Portunus trituberculatus</name>
    <name type="common">Swimming crab</name>
    <name type="synonym">Neptunus trituberculatus</name>
    <dbReference type="NCBI Taxonomy" id="210409"/>
    <lineage>
        <taxon>Eukaryota</taxon>
        <taxon>Metazoa</taxon>
        <taxon>Ecdysozoa</taxon>
        <taxon>Arthropoda</taxon>
        <taxon>Crustacea</taxon>
        <taxon>Multicrustacea</taxon>
        <taxon>Malacostraca</taxon>
        <taxon>Eumalacostraca</taxon>
        <taxon>Eucarida</taxon>
        <taxon>Decapoda</taxon>
        <taxon>Pleocyemata</taxon>
        <taxon>Brachyura</taxon>
        <taxon>Eubrachyura</taxon>
        <taxon>Portunoidea</taxon>
        <taxon>Portunidae</taxon>
        <taxon>Portuninae</taxon>
        <taxon>Portunus</taxon>
    </lineage>
</organism>
<comment type="caution">
    <text evidence="1">The sequence shown here is derived from an EMBL/GenBank/DDBJ whole genome shotgun (WGS) entry which is preliminary data.</text>
</comment>
<accession>A0A5B7I1U3</accession>
<dbReference type="EMBL" id="VSRR010046467">
    <property type="protein sequence ID" value="MPC77672.1"/>
    <property type="molecule type" value="Genomic_DNA"/>
</dbReference>
<proteinExistence type="predicted"/>
<dbReference type="AlphaFoldDB" id="A0A5B7I1U3"/>
<name>A0A5B7I1U3_PORTR</name>
<reference evidence="1 2" key="1">
    <citation type="submission" date="2019-05" db="EMBL/GenBank/DDBJ databases">
        <title>Another draft genome of Portunus trituberculatus and its Hox gene families provides insights of decapod evolution.</title>
        <authorList>
            <person name="Jeong J.-H."/>
            <person name="Song I."/>
            <person name="Kim S."/>
            <person name="Choi T."/>
            <person name="Kim D."/>
            <person name="Ryu S."/>
            <person name="Kim W."/>
        </authorList>
    </citation>
    <scope>NUCLEOTIDE SEQUENCE [LARGE SCALE GENOMIC DNA]</scope>
    <source>
        <tissue evidence="1">Muscle</tissue>
    </source>
</reference>
<sequence length="108" mass="12094">MTDTFTSKWVALWSRGDTLDQRYFGGGHPTLTQSHVNSGRGVYIFRSMQKALVDQLQDSGVALYLPSSFTFSTKMDLRKSSLDSGFLIDQDWVTATLDMAEKIASLTF</sequence>
<gene>
    <name evidence="1" type="ORF">E2C01_072131</name>
</gene>
<keyword evidence="2" id="KW-1185">Reference proteome</keyword>
<protein>
    <submittedName>
        <fullName evidence="1">Uncharacterized protein</fullName>
    </submittedName>
</protein>
<evidence type="ECO:0000313" key="1">
    <source>
        <dbReference type="EMBL" id="MPC77672.1"/>
    </source>
</evidence>
<evidence type="ECO:0000313" key="2">
    <source>
        <dbReference type="Proteomes" id="UP000324222"/>
    </source>
</evidence>
<dbReference type="Proteomes" id="UP000324222">
    <property type="component" value="Unassembled WGS sequence"/>
</dbReference>